<keyword evidence="2" id="KW-0863">Zinc-finger</keyword>
<feature type="domain" description="RanBP2-type" evidence="4">
    <location>
        <begin position="717"/>
        <end position="736"/>
    </location>
</feature>
<dbReference type="RefSeq" id="XP_028881216.1">
    <property type="nucleotide sequence ID" value="XM_029027361.1"/>
</dbReference>
<evidence type="ECO:0000313" key="6">
    <source>
        <dbReference type="Proteomes" id="UP000192257"/>
    </source>
</evidence>
<name>A0A1X0NSR1_9TRYP</name>
<dbReference type="VEuPathDB" id="TriTrypDB:TM35_000231210"/>
<accession>A0A1X0NSR1</accession>
<evidence type="ECO:0000256" key="2">
    <source>
        <dbReference type="ARBA" id="ARBA00022771"/>
    </source>
</evidence>
<organism evidence="5 6">
    <name type="scientific">Trypanosoma theileri</name>
    <dbReference type="NCBI Taxonomy" id="67003"/>
    <lineage>
        <taxon>Eukaryota</taxon>
        <taxon>Discoba</taxon>
        <taxon>Euglenozoa</taxon>
        <taxon>Kinetoplastea</taxon>
        <taxon>Metakinetoplastina</taxon>
        <taxon>Trypanosomatida</taxon>
        <taxon>Trypanosomatidae</taxon>
        <taxon>Trypanosoma</taxon>
    </lineage>
</organism>
<dbReference type="GO" id="GO:0008270">
    <property type="term" value="F:zinc ion binding"/>
    <property type="evidence" value="ECO:0007669"/>
    <property type="project" value="UniProtKB-KW"/>
</dbReference>
<keyword evidence="1" id="KW-0479">Metal-binding</keyword>
<dbReference type="SMART" id="SM00547">
    <property type="entry name" value="ZnF_RBZ"/>
    <property type="match status" value="3"/>
</dbReference>
<sequence>MLKRPYVRKRLIGSAHRAVPLEYSSGVPHGASLMFSELQRLGKHRGSLSSSTPPSLAFWIYRSSLLRQLWREGIVCEAIVSSKINAQSFTALLHSILSSPSLQGDGGAPHEEAIELVRNIQREFILSVLSAAVENQQWPWTLQEVWECTTTLVGDCISPDDIMNIALLLPLARRLKEEEEQKQKGNHTLRKSLHQLQTQKFHAGILWLLAWRAVAVPRPEPELLEAATTAVCTATTSSFLNISESKYNSEDETQVSLLLQSVSMNKVVKQNSCFTPFWRLLLYEMIHYAHYVLSKKSIKERVRVGALLSLRRIISSFRRHSRVRPVLELHSAIIAPWQTKPDEDPSTIKAPCGPLVYREVLLLDAYTLMTLGHIGESAVDVDDETVQFTSEIQTRCMSHLNILSQTTPMTGEDRDSIGLHRGARAGIEKRLHEGLRLSFKILLRRGANEAVHQLLIRCPPLASSWEGGKALVMLGKYAEAVTVFTQFLESTRQHFSAGLPYYIRCMMLEAVEGAARKCFSEPTNIVERLFHLYEITRTWSFPVPAAVVFAAIVRGINKNEEVEDKNMTRRESLEVLDALIQRRAAVAVCARDGLLMETVEIYIKKFVECCNEIKSLNLDMLTFLQRKHPELPIYRVALLQFIRIDYKDGVTMMLQHIIPAVTSVTLSLAPLQELPLDALESLKHHVEQTSCNKKLLIPAISSALEYRRFAEEERLPWKCYLCQHWNKKQSNTCKQCGSLEIAVLRCHSCKGFSPTNSSICLVCGAETQQPIGEKGELHVRDDCTVYPLRKWRCNRCNHTNEAEHLFYCSKCGSVQPMMEQALTETAYDCNTCKRHNPLGLLRPWCTTCGTLSVIASKGLRKKTLWRCVECGTLSPWLLTHCHGCGGSKPPPTTRLDIPWFTRDCSCCNVTNPAWSVVCHGCGAKLILHDTIKEGENDPNDVDTRPSPIYTSCPHCGTLYPNDKEVVCSKCFAHRPHIPCSLWVCLKNNCLGVNLESRADLGLLVCKYCGVTHNMAAVGGYQSNPLRYREPLSMAREKCNGNLETTDEGASEEKVLAITTVDEDKMKQLPTALLLPLLPGPRVCSSCGVFLQIQNIAHICEACNHCAYSSSFSNTPCGAEQDVALRLILKAMLNTVSRLAQGELSHTKGLSLLRSMTDTLLLAQEAQLPWRGCDLSKEIRYGMQDRVPILENKHVHSAVLDVEEILRTICTITSLVTLDVYVESGELKEMKTTTWMIRRPWVSIALDLVDLINRTTDCDELGFDTLAQICMLIRPEQYDHIHNETRMDYLRHMKLPRECFVNDVLCPICLLPPRHTQKTAVGYICRCPQK</sequence>
<dbReference type="EMBL" id="NBCO01000023">
    <property type="protein sequence ID" value="ORC87150.1"/>
    <property type="molecule type" value="Genomic_DNA"/>
</dbReference>
<comment type="caution">
    <text evidence="5">The sequence shown here is derived from an EMBL/GenBank/DDBJ whole genome shotgun (WGS) entry which is preliminary data.</text>
</comment>
<reference evidence="5 6" key="1">
    <citation type="submission" date="2017-03" db="EMBL/GenBank/DDBJ databases">
        <title>An alternative strategy for trypanosome survival in the mammalian bloodstream revealed through genome and transcriptome analysis of the ubiquitous bovine parasite Trypanosoma (Megatrypanum) theileri.</title>
        <authorList>
            <person name="Kelly S."/>
            <person name="Ivens A."/>
            <person name="Mott A."/>
            <person name="O'Neill E."/>
            <person name="Emms D."/>
            <person name="Macleod O."/>
            <person name="Voorheis P."/>
            <person name="Matthews J."/>
            <person name="Matthews K."/>
            <person name="Carrington M."/>
        </authorList>
    </citation>
    <scope>NUCLEOTIDE SEQUENCE [LARGE SCALE GENOMIC DNA]</scope>
    <source>
        <strain evidence="5">Edinburgh</strain>
    </source>
</reference>
<evidence type="ECO:0000256" key="3">
    <source>
        <dbReference type="ARBA" id="ARBA00022833"/>
    </source>
</evidence>
<keyword evidence="6" id="KW-1185">Reference proteome</keyword>
<evidence type="ECO:0000259" key="4">
    <source>
        <dbReference type="PROSITE" id="PS01358"/>
    </source>
</evidence>
<dbReference type="OrthoDB" id="241166at2759"/>
<dbReference type="Proteomes" id="UP000192257">
    <property type="component" value="Unassembled WGS sequence"/>
</dbReference>
<proteinExistence type="predicted"/>
<dbReference type="GeneID" id="39987141"/>
<evidence type="ECO:0000256" key="1">
    <source>
        <dbReference type="ARBA" id="ARBA00022723"/>
    </source>
</evidence>
<protein>
    <recommendedName>
        <fullName evidence="4">RanBP2-type domain-containing protein</fullName>
    </recommendedName>
</protein>
<evidence type="ECO:0000313" key="5">
    <source>
        <dbReference type="EMBL" id="ORC87150.1"/>
    </source>
</evidence>
<dbReference type="InterPro" id="IPR001876">
    <property type="entry name" value="Znf_RanBP2"/>
</dbReference>
<keyword evidence="3" id="KW-0862">Zinc</keyword>
<dbReference type="PROSITE" id="PS01358">
    <property type="entry name" value="ZF_RANBP2_1"/>
    <property type="match status" value="1"/>
</dbReference>
<gene>
    <name evidence="5" type="ORF">TM35_000231210</name>
</gene>